<feature type="compositionally biased region" description="Basic and acidic residues" evidence="13">
    <location>
        <begin position="689"/>
        <end position="703"/>
    </location>
</feature>
<dbReference type="Gene3D" id="3.30.565.10">
    <property type="entry name" value="Histidine kinase-like ATPase, C-terminal domain"/>
    <property type="match status" value="1"/>
</dbReference>
<evidence type="ECO:0000256" key="6">
    <source>
        <dbReference type="ARBA" id="ARBA00022692"/>
    </source>
</evidence>
<reference evidence="17" key="1">
    <citation type="submission" date="2011-12" db="EMBL/GenBank/DDBJ databases">
        <title>Complete genome sequence of Streptomyces cattleya strain DSM 46488.</title>
        <authorList>
            <person name="Ou H.-Y."/>
            <person name="Li P."/>
            <person name="Zhao C."/>
            <person name="O'Hagan D."/>
            <person name="Deng Z."/>
        </authorList>
    </citation>
    <scope>NUCLEOTIDE SEQUENCE [LARGE SCALE GENOMIC DNA]</scope>
    <source>
        <strain evidence="17">ATCC 35852 / DSM 46488 / JCM 4925 / NBRC 14057 / NRRL 8057</strain>
    </source>
</reference>
<evidence type="ECO:0000256" key="9">
    <source>
        <dbReference type="ARBA" id="ARBA00022840"/>
    </source>
</evidence>
<dbReference type="Pfam" id="PF00672">
    <property type="entry name" value="HAMP"/>
    <property type="match status" value="1"/>
</dbReference>
<keyword evidence="6" id="KW-0812">Transmembrane</keyword>
<evidence type="ECO:0000256" key="7">
    <source>
        <dbReference type="ARBA" id="ARBA00022741"/>
    </source>
</evidence>
<evidence type="ECO:0000256" key="1">
    <source>
        <dbReference type="ARBA" id="ARBA00000085"/>
    </source>
</evidence>
<evidence type="ECO:0000256" key="3">
    <source>
        <dbReference type="ARBA" id="ARBA00012438"/>
    </source>
</evidence>
<accession>G8X0A1</accession>
<dbReference type="GO" id="GO:0016020">
    <property type="term" value="C:membrane"/>
    <property type="evidence" value="ECO:0007669"/>
    <property type="project" value="UniProtKB-SubCell"/>
</dbReference>
<dbReference type="CDD" id="cd06225">
    <property type="entry name" value="HAMP"/>
    <property type="match status" value="1"/>
</dbReference>
<dbReference type="Proteomes" id="UP000007842">
    <property type="component" value="Chromosome"/>
</dbReference>
<dbReference type="InterPro" id="IPR003660">
    <property type="entry name" value="HAMP_dom"/>
</dbReference>
<dbReference type="KEGG" id="scy:SCATT_41230"/>
<dbReference type="SUPFAM" id="SSF158472">
    <property type="entry name" value="HAMP domain-like"/>
    <property type="match status" value="1"/>
</dbReference>
<keyword evidence="5" id="KW-0808">Transferase</keyword>
<evidence type="ECO:0000313" key="16">
    <source>
        <dbReference type="EMBL" id="AEW96494.1"/>
    </source>
</evidence>
<dbReference type="Gene3D" id="6.10.340.10">
    <property type="match status" value="1"/>
</dbReference>
<feature type="compositionally biased region" description="Low complexity" evidence="13">
    <location>
        <begin position="731"/>
        <end position="743"/>
    </location>
</feature>
<dbReference type="PANTHER" id="PTHR44936">
    <property type="entry name" value="SENSOR PROTEIN CREC"/>
    <property type="match status" value="1"/>
</dbReference>
<evidence type="ECO:0000256" key="2">
    <source>
        <dbReference type="ARBA" id="ARBA00004370"/>
    </source>
</evidence>
<dbReference type="InterPro" id="IPR003594">
    <property type="entry name" value="HATPase_dom"/>
</dbReference>
<evidence type="ECO:0000256" key="11">
    <source>
        <dbReference type="ARBA" id="ARBA00023012"/>
    </source>
</evidence>
<evidence type="ECO:0000256" key="5">
    <source>
        <dbReference type="ARBA" id="ARBA00022679"/>
    </source>
</evidence>
<evidence type="ECO:0000256" key="4">
    <source>
        <dbReference type="ARBA" id="ARBA00022553"/>
    </source>
</evidence>
<dbReference type="InterPro" id="IPR036890">
    <property type="entry name" value="HATPase_C_sf"/>
</dbReference>
<dbReference type="InterPro" id="IPR005467">
    <property type="entry name" value="His_kinase_dom"/>
</dbReference>
<dbReference type="PROSITE" id="PS50885">
    <property type="entry name" value="HAMP"/>
    <property type="match status" value="1"/>
</dbReference>
<dbReference type="eggNOG" id="COG2205">
    <property type="taxonomic scope" value="Bacteria"/>
</dbReference>
<dbReference type="SUPFAM" id="SSF55874">
    <property type="entry name" value="ATPase domain of HSP90 chaperone/DNA topoisomerase II/histidine kinase"/>
    <property type="match status" value="1"/>
</dbReference>
<keyword evidence="8 16" id="KW-0418">Kinase</keyword>
<dbReference type="GO" id="GO:0000160">
    <property type="term" value="P:phosphorelay signal transduction system"/>
    <property type="evidence" value="ECO:0007669"/>
    <property type="project" value="UniProtKB-KW"/>
</dbReference>
<evidence type="ECO:0000256" key="10">
    <source>
        <dbReference type="ARBA" id="ARBA00022989"/>
    </source>
</evidence>
<evidence type="ECO:0000256" key="8">
    <source>
        <dbReference type="ARBA" id="ARBA00022777"/>
    </source>
</evidence>
<evidence type="ECO:0000313" key="17">
    <source>
        <dbReference type="Proteomes" id="UP000007842"/>
    </source>
</evidence>
<feature type="region of interest" description="Disordered" evidence="13">
    <location>
        <begin position="689"/>
        <end position="811"/>
    </location>
</feature>
<evidence type="ECO:0000256" key="12">
    <source>
        <dbReference type="SAM" id="Coils"/>
    </source>
</evidence>
<dbReference type="SMART" id="SM00304">
    <property type="entry name" value="HAMP"/>
    <property type="match status" value="1"/>
</dbReference>
<dbReference type="Pfam" id="PF08376">
    <property type="entry name" value="NIT"/>
    <property type="match status" value="1"/>
</dbReference>
<name>G8X0A1_STREN</name>
<sequence length="811" mass="85432">MLAAGAPGVAGGVADVSESQRLLRLSQLNTAAIALSHSLADERADMAAYVATGRGARKPPAAAHGNTVGRGVSEEERARVDRQTAEVTADAAVLDTGDSTDLIRVTGDLSSALASLPKVRQGALAGPGDAKAAFDAYTPLIDALDAVGGALARALPSRASDADTAAGPALATAVEDASATRGQLVAALTAGGTSAALAGGAQQSRTGELAALADFNAAATQQARTRYAQTVTGADVATAESYLHRLTAKGYLTAADNRLRTADVDAALAARVDRMRAVQSSLAGADTTRLTRLRDDDVTALEIHAAVVACCALIALGLGVRTARSLTRPLGRLLRFATAHADGDRTVTVPVDSHDEFAAVARAVDRISAEAAGLRTEAAEREQERERLSAAREKAVAERAQLRRRFAAERDQLEQRLTAERDELRQRLTTERDDLLLQLHATRQEARDRQGGLEAEKQALTARLVALENTARTTYVSLSLRTLALVERQLALIEGLEEREQDPDQLQTLFRLDHLATRMRRNSESLLVLAGAETGGGAQARPVPLLDVVRAAVSEIERYERVRIASLPRTRLAGFAADDTSHVLAELLENATAFSPPDADVRISGWLLENGEVMLSIEDTGIGMPQARLAEANALLADAHPDDSAVTGGLGLHLVARMAGRHGVRVQLREHKQGGVTAVIVLPHALLARPDDDGRGEQRHDTAELTDVTPQLPEPRRAVAPEPPAEHARPQEAPVPADAAEAPRTTGKGLPKRVPRSSGLSGEPAARLGGGPVDADALRRRLGGFAQGLQAGRRDAEAEAKTSEPSEEARG</sequence>
<comment type="catalytic activity">
    <reaction evidence="1">
        <text>ATP + protein L-histidine = ADP + protein N-phospho-L-histidine.</text>
        <dbReference type="EC" id="2.7.13.3"/>
    </reaction>
</comment>
<keyword evidence="11" id="KW-0902">Two-component regulatory system</keyword>
<dbReference type="EMBL" id="CP003219">
    <property type="protein sequence ID" value="AEW96494.1"/>
    <property type="molecule type" value="Genomic_DNA"/>
</dbReference>
<feature type="domain" description="Histidine kinase" evidence="14">
    <location>
        <begin position="582"/>
        <end position="686"/>
    </location>
</feature>
<dbReference type="PROSITE" id="PS50109">
    <property type="entry name" value="HIS_KIN"/>
    <property type="match status" value="1"/>
</dbReference>
<proteinExistence type="predicted"/>
<dbReference type="SMART" id="SM00387">
    <property type="entry name" value="HATPase_c"/>
    <property type="match status" value="1"/>
</dbReference>
<dbReference type="HOGENOM" id="CLU_002554_3_0_11"/>
<dbReference type="InterPro" id="IPR013587">
    <property type="entry name" value="Nitrate/nitrite_sensing"/>
</dbReference>
<dbReference type="EC" id="2.7.13.3" evidence="3"/>
<keyword evidence="10" id="KW-1133">Transmembrane helix</keyword>
<feature type="compositionally biased region" description="Basic and acidic residues" evidence="13">
    <location>
        <begin position="714"/>
        <end position="730"/>
    </location>
</feature>
<feature type="domain" description="HAMP" evidence="15">
    <location>
        <begin position="324"/>
        <end position="376"/>
    </location>
</feature>
<dbReference type="InterPro" id="IPR050980">
    <property type="entry name" value="2C_sensor_his_kinase"/>
</dbReference>
<feature type="compositionally biased region" description="Basic and acidic residues" evidence="13">
    <location>
        <begin position="792"/>
        <end position="811"/>
    </location>
</feature>
<comment type="subcellular location">
    <subcellularLocation>
        <location evidence="2">Membrane</location>
    </subcellularLocation>
</comment>
<dbReference type="PATRIC" id="fig|1003195.29.peg.4122"/>
<dbReference type="STRING" id="1003195.SCATT_41230"/>
<dbReference type="PANTHER" id="PTHR44936:SF9">
    <property type="entry name" value="SENSOR PROTEIN CREC"/>
    <property type="match status" value="1"/>
</dbReference>
<protein>
    <recommendedName>
        <fullName evidence="3">histidine kinase</fullName>
        <ecNumber evidence="3">2.7.13.3</ecNumber>
    </recommendedName>
</protein>
<gene>
    <name evidence="16" type="ordered locus">SCATT_41230</name>
</gene>
<feature type="coiled-coil region" evidence="12">
    <location>
        <begin position="364"/>
        <end position="470"/>
    </location>
</feature>
<dbReference type="GO" id="GO:0005524">
    <property type="term" value="F:ATP binding"/>
    <property type="evidence" value="ECO:0007669"/>
    <property type="project" value="UniProtKB-KW"/>
</dbReference>
<evidence type="ECO:0000256" key="13">
    <source>
        <dbReference type="SAM" id="MobiDB-lite"/>
    </source>
</evidence>
<evidence type="ECO:0000259" key="15">
    <source>
        <dbReference type="PROSITE" id="PS50885"/>
    </source>
</evidence>
<keyword evidence="7" id="KW-0547">Nucleotide-binding</keyword>
<keyword evidence="10" id="KW-0472">Membrane</keyword>
<feature type="region of interest" description="Disordered" evidence="13">
    <location>
        <begin position="56"/>
        <end position="79"/>
    </location>
</feature>
<keyword evidence="9" id="KW-0067">ATP-binding</keyword>
<organism evidence="16 17">
    <name type="scientific">Streptantibioticus cattleyicolor (strain ATCC 35852 / DSM 46488 / JCM 4925 / NBRC 14057 / NRRL 8057)</name>
    <name type="common">Streptomyces cattleya</name>
    <dbReference type="NCBI Taxonomy" id="1003195"/>
    <lineage>
        <taxon>Bacteria</taxon>
        <taxon>Bacillati</taxon>
        <taxon>Actinomycetota</taxon>
        <taxon>Actinomycetes</taxon>
        <taxon>Kitasatosporales</taxon>
        <taxon>Streptomycetaceae</taxon>
        <taxon>Streptantibioticus</taxon>
    </lineage>
</organism>
<dbReference type="GO" id="GO:0004673">
    <property type="term" value="F:protein histidine kinase activity"/>
    <property type="evidence" value="ECO:0007669"/>
    <property type="project" value="UniProtKB-EC"/>
</dbReference>
<keyword evidence="4" id="KW-0597">Phosphoprotein</keyword>
<dbReference type="AlphaFoldDB" id="G8X0A1"/>
<keyword evidence="12" id="KW-0175">Coiled coil</keyword>
<keyword evidence="17" id="KW-1185">Reference proteome</keyword>
<dbReference type="Pfam" id="PF02518">
    <property type="entry name" value="HATPase_c"/>
    <property type="match status" value="1"/>
</dbReference>
<evidence type="ECO:0000259" key="14">
    <source>
        <dbReference type="PROSITE" id="PS50109"/>
    </source>
</evidence>